<dbReference type="InterPro" id="IPR013529">
    <property type="entry name" value="Glyco_hydro_42_N"/>
</dbReference>
<accession>A0A146G6J0</accession>
<evidence type="ECO:0000259" key="8">
    <source>
        <dbReference type="Pfam" id="PF02449"/>
    </source>
</evidence>
<dbReference type="GO" id="GO:0046872">
    <property type="term" value="F:metal ion binding"/>
    <property type="evidence" value="ECO:0007669"/>
    <property type="project" value="UniProtKB-KW"/>
</dbReference>
<evidence type="ECO:0000256" key="3">
    <source>
        <dbReference type="ARBA" id="ARBA00012756"/>
    </source>
</evidence>
<evidence type="ECO:0000259" key="9">
    <source>
        <dbReference type="Pfam" id="PF08532"/>
    </source>
</evidence>
<evidence type="ECO:0000256" key="4">
    <source>
        <dbReference type="ARBA" id="ARBA00022723"/>
    </source>
</evidence>
<feature type="domain" description="Beta-galactosidase trimerisation" evidence="9">
    <location>
        <begin position="381"/>
        <end position="570"/>
    </location>
</feature>
<comment type="caution">
    <text evidence="10">The sequence shown here is derived from an EMBL/GenBank/DDBJ whole genome shotgun (WGS) entry which is preliminary data.</text>
</comment>
<reference evidence="11" key="1">
    <citation type="journal article" date="2017" name="Genome Announc.">
        <title>Draft Genome Sequence of Terrimicrobium sacchariphilum NM-5T, a Facultative Anaerobic Soil Bacterium of the Class Spartobacteria.</title>
        <authorList>
            <person name="Qiu Y.L."/>
            <person name="Tourlousse D.M."/>
            <person name="Matsuura N."/>
            <person name="Ohashi A."/>
            <person name="Sekiguchi Y."/>
        </authorList>
    </citation>
    <scope>NUCLEOTIDE SEQUENCE [LARGE SCALE GENOMIC DNA]</scope>
    <source>
        <strain evidence="11">NM-5</strain>
    </source>
</reference>
<dbReference type="AlphaFoldDB" id="A0A146G6J0"/>
<evidence type="ECO:0000256" key="1">
    <source>
        <dbReference type="ARBA" id="ARBA00001412"/>
    </source>
</evidence>
<keyword evidence="7" id="KW-0326">Glycosidase</keyword>
<dbReference type="Pfam" id="PF08532">
    <property type="entry name" value="Glyco_hydro_42M"/>
    <property type="match status" value="1"/>
</dbReference>
<dbReference type="GO" id="GO:0005975">
    <property type="term" value="P:carbohydrate metabolic process"/>
    <property type="evidence" value="ECO:0007669"/>
    <property type="project" value="InterPro"/>
</dbReference>
<dbReference type="InterPro" id="IPR017853">
    <property type="entry name" value="GH"/>
</dbReference>
<evidence type="ECO:0000256" key="5">
    <source>
        <dbReference type="ARBA" id="ARBA00022801"/>
    </source>
</evidence>
<dbReference type="Proteomes" id="UP000076023">
    <property type="component" value="Unassembled WGS sequence"/>
</dbReference>
<evidence type="ECO:0000256" key="2">
    <source>
        <dbReference type="ARBA" id="ARBA00005940"/>
    </source>
</evidence>
<comment type="similarity">
    <text evidence="2">Belongs to the glycosyl hydrolase 42 family.</text>
</comment>
<comment type="catalytic activity">
    <reaction evidence="1">
        <text>Hydrolysis of terminal non-reducing beta-D-galactose residues in beta-D-galactosides.</text>
        <dbReference type="EC" id="3.2.1.23"/>
    </reaction>
</comment>
<dbReference type="RefSeq" id="WP_075078385.1">
    <property type="nucleotide sequence ID" value="NZ_BDCO01000002.1"/>
</dbReference>
<sequence length="572" mass="64499">MRTGASYYPDLGSRPKWEADLAVARETGLSVLRCGEFCWSRLSPRPGEWSTEWIEDFLDTAYRMDFSVIWCTPSATPPPYLFDRWPDLTAVDENNRPVPVGVRRNYCPSHEGYRDLCATTAVRLASLIDTHPAVVGWQIDNELAGDGFTCWCPGCRSQFQRWLEARYGTLDALAVAWQSDVWSQRYSDWSQIPIPHRAFPAHAPALKLAWRRFRSDNWLGFYRAQADALRTAGTAKPVTTNFFNLSWDTPFDRWSFRPHLDAIGISHYIEDEAGSALELALLRGLDEKPLWVLEQKAGQQNAQNLYPEDLKRLGTHLKRCAEAGAEYALYWHLRQHPAGCEMEHGAVLRHDGRPTRMATAIRDAIARLDAPAAAVSTRRILVFDFGQHWAQETRPQPGAAWSYRETLEQDWFAALRDLWPDVAVGPYDEALTRGEIVFAPHFQMADRIELAEDFLRRGGTLVTTADFGRLDLENNVRPIAPLEGLPEGAATPGEMLHLQPGFSVAGSLENRALHGRNFWFLPTAASGVHHLAHHQFSGPAYLEKAIGRGRLIVLLSAFDRAGLTHLLRSLLP</sequence>
<dbReference type="STRING" id="690879.TSACC_2953"/>
<dbReference type="Pfam" id="PF02449">
    <property type="entry name" value="Glyco_hydro_42"/>
    <property type="match status" value="1"/>
</dbReference>
<keyword evidence="5" id="KW-0378">Hydrolase</keyword>
<evidence type="ECO:0000256" key="6">
    <source>
        <dbReference type="ARBA" id="ARBA00022833"/>
    </source>
</evidence>
<dbReference type="GO" id="GO:0004565">
    <property type="term" value="F:beta-galactosidase activity"/>
    <property type="evidence" value="ECO:0007669"/>
    <property type="project" value="UniProtKB-EC"/>
</dbReference>
<gene>
    <name evidence="10" type="ORF">TSACC_2953</name>
</gene>
<keyword evidence="6" id="KW-0862">Zinc</keyword>
<dbReference type="CDD" id="cd03143">
    <property type="entry name" value="A4_beta-galactosidase_middle_domain"/>
    <property type="match status" value="1"/>
</dbReference>
<evidence type="ECO:0000313" key="11">
    <source>
        <dbReference type="Proteomes" id="UP000076023"/>
    </source>
</evidence>
<name>A0A146G6J0_TERSA</name>
<dbReference type="PANTHER" id="PTHR36447:SF2">
    <property type="entry name" value="BETA-GALACTOSIDASE YESZ"/>
    <property type="match status" value="1"/>
</dbReference>
<keyword evidence="4" id="KW-0479">Metal-binding</keyword>
<dbReference type="InterPro" id="IPR029062">
    <property type="entry name" value="Class_I_gatase-like"/>
</dbReference>
<dbReference type="GO" id="GO:0009341">
    <property type="term" value="C:beta-galactosidase complex"/>
    <property type="evidence" value="ECO:0007669"/>
    <property type="project" value="InterPro"/>
</dbReference>
<evidence type="ECO:0000313" key="10">
    <source>
        <dbReference type="EMBL" id="GAT32554.1"/>
    </source>
</evidence>
<keyword evidence="11" id="KW-1185">Reference proteome</keyword>
<feature type="domain" description="Glycoside hydrolase family 42 N-terminal" evidence="8">
    <location>
        <begin position="7"/>
        <end position="365"/>
    </location>
</feature>
<dbReference type="SUPFAM" id="SSF51445">
    <property type="entry name" value="(Trans)glycosidases"/>
    <property type="match status" value="1"/>
</dbReference>
<dbReference type="SUPFAM" id="SSF52317">
    <property type="entry name" value="Class I glutamine amidotransferase-like"/>
    <property type="match status" value="1"/>
</dbReference>
<protein>
    <recommendedName>
        <fullName evidence="3">beta-galactosidase</fullName>
        <ecNumber evidence="3">3.2.1.23</ecNumber>
    </recommendedName>
</protein>
<dbReference type="InParanoid" id="A0A146G6J0"/>
<proteinExistence type="inferred from homology"/>
<dbReference type="EC" id="3.2.1.23" evidence="3"/>
<dbReference type="InterPro" id="IPR013738">
    <property type="entry name" value="Beta_galactosidase_Trimer"/>
</dbReference>
<evidence type="ECO:0000256" key="7">
    <source>
        <dbReference type="ARBA" id="ARBA00023295"/>
    </source>
</evidence>
<dbReference type="EMBL" id="BDCO01000002">
    <property type="protein sequence ID" value="GAT32554.1"/>
    <property type="molecule type" value="Genomic_DNA"/>
</dbReference>
<dbReference type="Gene3D" id="3.40.50.880">
    <property type="match status" value="1"/>
</dbReference>
<dbReference type="InterPro" id="IPR003476">
    <property type="entry name" value="Glyco_hydro_42"/>
</dbReference>
<organism evidence="10 11">
    <name type="scientific">Terrimicrobium sacchariphilum</name>
    <dbReference type="NCBI Taxonomy" id="690879"/>
    <lineage>
        <taxon>Bacteria</taxon>
        <taxon>Pseudomonadati</taxon>
        <taxon>Verrucomicrobiota</taxon>
        <taxon>Terrimicrobiia</taxon>
        <taxon>Terrimicrobiales</taxon>
        <taxon>Terrimicrobiaceae</taxon>
        <taxon>Terrimicrobium</taxon>
    </lineage>
</organism>
<dbReference type="Gene3D" id="3.20.20.80">
    <property type="entry name" value="Glycosidases"/>
    <property type="match status" value="1"/>
</dbReference>
<dbReference type="PANTHER" id="PTHR36447">
    <property type="entry name" value="BETA-GALACTOSIDASE GANA"/>
    <property type="match status" value="1"/>
</dbReference>